<dbReference type="InterPro" id="IPR005952">
    <property type="entry name" value="Phosphogly_mut1"/>
</dbReference>
<evidence type="ECO:0000256" key="1">
    <source>
        <dbReference type="ARBA" id="ARBA00006717"/>
    </source>
</evidence>
<dbReference type="GO" id="GO:0004619">
    <property type="term" value="F:phosphoglycerate mutase activity"/>
    <property type="evidence" value="ECO:0007669"/>
    <property type="project" value="UniProtKB-EC"/>
</dbReference>
<dbReference type="SUPFAM" id="SSF53254">
    <property type="entry name" value="Phosphoglycerate mutase-like"/>
    <property type="match status" value="1"/>
</dbReference>
<dbReference type="PANTHER" id="PTHR11931">
    <property type="entry name" value="PHOSPHOGLYCERATE MUTASE"/>
    <property type="match status" value="1"/>
</dbReference>
<feature type="active site" description="Proton donor/acceptor" evidence="5">
    <location>
        <position position="84"/>
    </location>
</feature>
<evidence type="ECO:0000313" key="7">
    <source>
        <dbReference type="EMBL" id="GCF94018.1"/>
    </source>
</evidence>
<dbReference type="OrthoDB" id="9782128at2"/>
<accession>A0A4P5PDC1</accession>
<feature type="binding site" evidence="6">
    <location>
        <begin position="7"/>
        <end position="14"/>
    </location>
    <ligand>
        <name>substrate</name>
    </ligand>
</feature>
<dbReference type="AlphaFoldDB" id="A0A4P5PDC1"/>
<comment type="similarity">
    <text evidence="1">Belongs to the phosphoglycerate mutase family. BPG-dependent PGAM subfamily.</text>
</comment>
<feature type="active site" description="Tele-phosphohistidine intermediate" evidence="5">
    <location>
        <position position="8"/>
    </location>
</feature>
<evidence type="ECO:0000256" key="5">
    <source>
        <dbReference type="PIRSR" id="PIRSR613078-1"/>
    </source>
</evidence>
<dbReference type="InterPro" id="IPR029033">
    <property type="entry name" value="His_PPase_superfam"/>
</dbReference>
<dbReference type="Gene3D" id="3.40.50.1240">
    <property type="entry name" value="Phosphoglycerate mutase-like"/>
    <property type="match status" value="1"/>
</dbReference>
<evidence type="ECO:0000256" key="4">
    <source>
        <dbReference type="ARBA" id="ARBA00023235"/>
    </source>
</evidence>
<evidence type="ECO:0000313" key="8">
    <source>
        <dbReference type="Proteomes" id="UP000290567"/>
    </source>
</evidence>
<evidence type="ECO:0000256" key="2">
    <source>
        <dbReference type="ARBA" id="ARBA00012028"/>
    </source>
</evidence>
<dbReference type="RefSeq" id="WP_146622456.1">
    <property type="nucleotide sequence ID" value="NZ_BJCC01000014.1"/>
</dbReference>
<comment type="caution">
    <text evidence="7">The sequence shown here is derived from an EMBL/GenBank/DDBJ whole genome shotgun (WGS) entry which is preliminary data.</text>
</comment>
<proteinExistence type="inferred from homology"/>
<dbReference type="Pfam" id="PF00300">
    <property type="entry name" value="His_Phos_1"/>
    <property type="match status" value="1"/>
</dbReference>
<evidence type="ECO:0000256" key="6">
    <source>
        <dbReference type="PIRSR" id="PIRSR613078-2"/>
    </source>
</evidence>
<dbReference type="EC" id="5.4.2.11" evidence="2"/>
<dbReference type="Proteomes" id="UP000290567">
    <property type="component" value="Unassembled WGS sequence"/>
</dbReference>
<protein>
    <recommendedName>
        <fullName evidence="2">phosphoglycerate mutase (2,3-diphosphoglycerate-dependent)</fullName>
        <ecNumber evidence="2">5.4.2.11</ecNumber>
    </recommendedName>
</protein>
<dbReference type="SMART" id="SM00855">
    <property type="entry name" value="PGAM"/>
    <property type="match status" value="1"/>
</dbReference>
<keyword evidence="4" id="KW-0413">Isomerase</keyword>
<reference evidence="8" key="1">
    <citation type="submission" date="2019-02" db="EMBL/GenBank/DDBJ databases">
        <title>Draft genome sequence of Enterococcus sp. Gos25-1.</title>
        <authorList>
            <person name="Tanaka N."/>
            <person name="Shiwa Y."/>
            <person name="Fujita N."/>
        </authorList>
    </citation>
    <scope>NUCLEOTIDE SEQUENCE [LARGE SCALE GENOMIC DNA]</scope>
    <source>
        <strain evidence="8">Gos25-1</strain>
    </source>
</reference>
<sequence>MKLYFTRHGKTEWNKERRFQGMMGDSPLLPESYLAIEKLGQTLGEIPFEVIYSSSSKRAYVTAEGIRDQLKHPVEIVRTDELKEMGLGDLEGRSIETMRKRYGENLDHLRHHLDCYDPTPFGGEKVDQMLERMTRTIKHAVKNAKEGPLLFVGHGSSMTAAIQYLSGKPVDALRAQGGLFNNSLSILETQGSNQAYKMVKWNDIDFLNGLGDTPDAIL</sequence>
<organism evidence="7 8">
    <name type="scientific">Enterococcus florum</name>
    <dbReference type="NCBI Taxonomy" id="2480627"/>
    <lineage>
        <taxon>Bacteria</taxon>
        <taxon>Bacillati</taxon>
        <taxon>Bacillota</taxon>
        <taxon>Bacilli</taxon>
        <taxon>Lactobacillales</taxon>
        <taxon>Enterococcaceae</taxon>
        <taxon>Enterococcus</taxon>
    </lineage>
</organism>
<dbReference type="GO" id="GO:0006096">
    <property type="term" value="P:glycolytic process"/>
    <property type="evidence" value="ECO:0007669"/>
    <property type="project" value="UniProtKB-KW"/>
</dbReference>
<keyword evidence="8" id="KW-1185">Reference proteome</keyword>
<gene>
    <name evidence="7" type="ORF">NRIC_19090</name>
</gene>
<evidence type="ECO:0000256" key="3">
    <source>
        <dbReference type="ARBA" id="ARBA00023152"/>
    </source>
</evidence>
<keyword evidence="3" id="KW-0324">Glycolysis</keyword>
<dbReference type="EMBL" id="BJCC01000014">
    <property type="protein sequence ID" value="GCF94018.1"/>
    <property type="molecule type" value="Genomic_DNA"/>
</dbReference>
<feature type="binding site" evidence="6">
    <location>
        <position position="58"/>
    </location>
    <ligand>
        <name>substrate</name>
    </ligand>
</feature>
<dbReference type="CDD" id="cd07067">
    <property type="entry name" value="HP_PGM_like"/>
    <property type="match status" value="1"/>
</dbReference>
<dbReference type="InterPro" id="IPR013078">
    <property type="entry name" value="His_Pase_superF_clade-1"/>
</dbReference>
<name>A0A4P5PDC1_9ENTE</name>